<name>A0A1K2HRZ0_9NEIS</name>
<dbReference type="OrthoDB" id="8563628at2"/>
<dbReference type="Proteomes" id="UP000186513">
    <property type="component" value="Unassembled WGS sequence"/>
</dbReference>
<keyword evidence="1" id="KW-0812">Transmembrane</keyword>
<dbReference type="Pfam" id="PF04612">
    <property type="entry name" value="T2SSM"/>
    <property type="match status" value="1"/>
</dbReference>
<sequence>MNATLAPLLDYWQQRNSREKLILLLGGAVLAIALIYALLIEPVATSRTRLEKSLPALRADMARFQRDLAQATGKTQAASKPDMASLMASTGLPASALKQQSDKQASLQAQGMAWPALTKLLADAQAQGWSLKQLQVRGSEASGMVDATVEWQR</sequence>
<accession>A0A1K2HRZ0</accession>
<dbReference type="RefSeq" id="WP_072430169.1">
    <property type="nucleotide sequence ID" value="NZ_FPKR01000018.1"/>
</dbReference>
<gene>
    <name evidence="2" type="ORF">SAMN02745887_03693</name>
</gene>
<keyword evidence="3" id="KW-1185">Reference proteome</keyword>
<evidence type="ECO:0000256" key="1">
    <source>
        <dbReference type="SAM" id="Phobius"/>
    </source>
</evidence>
<dbReference type="STRING" id="1121279.SAMN02745887_03693"/>
<keyword evidence="1" id="KW-0472">Membrane</keyword>
<feature type="transmembrane region" description="Helical" evidence="1">
    <location>
        <begin position="21"/>
        <end position="39"/>
    </location>
</feature>
<evidence type="ECO:0000313" key="3">
    <source>
        <dbReference type="Proteomes" id="UP000186513"/>
    </source>
</evidence>
<dbReference type="GO" id="GO:0015628">
    <property type="term" value="P:protein secretion by the type II secretion system"/>
    <property type="evidence" value="ECO:0007669"/>
    <property type="project" value="InterPro"/>
</dbReference>
<dbReference type="InterPro" id="IPR007690">
    <property type="entry name" value="T2SS_GspM"/>
</dbReference>
<reference evidence="2 3" key="1">
    <citation type="submission" date="2016-11" db="EMBL/GenBank/DDBJ databases">
        <authorList>
            <person name="Jaros S."/>
            <person name="Januszkiewicz K."/>
            <person name="Wedrychowicz H."/>
        </authorList>
    </citation>
    <scope>NUCLEOTIDE SEQUENCE [LARGE SCALE GENOMIC DNA]</scope>
    <source>
        <strain evidence="2 3">DSM 18899</strain>
    </source>
</reference>
<dbReference type="AlphaFoldDB" id="A0A1K2HRZ0"/>
<dbReference type="GO" id="GO:0015627">
    <property type="term" value="C:type II protein secretion system complex"/>
    <property type="evidence" value="ECO:0007669"/>
    <property type="project" value="InterPro"/>
</dbReference>
<organism evidence="2 3">
    <name type="scientific">Chitinimonas taiwanensis DSM 18899</name>
    <dbReference type="NCBI Taxonomy" id="1121279"/>
    <lineage>
        <taxon>Bacteria</taxon>
        <taxon>Pseudomonadati</taxon>
        <taxon>Pseudomonadota</taxon>
        <taxon>Betaproteobacteria</taxon>
        <taxon>Neisseriales</taxon>
        <taxon>Chitinibacteraceae</taxon>
        <taxon>Chitinimonas</taxon>
    </lineage>
</organism>
<evidence type="ECO:0000313" key="2">
    <source>
        <dbReference type="EMBL" id="SFZ79510.1"/>
    </source>
</evidence>
<proteinExistence type="predicted"/>
<keyword evidence="1" id="KW-1133">Transmembrane helix</keyword>
<protein>
    <submittedName>
        <fullName evidence="2">Type II secretion system protein M (GspM)</fullName>
    </submittedName>
</protein>
<dbReference type="EMBL" id="FPKR01000018">
    <property type="protein sequence ID" value="SFZ79510.1"/>
    <property type="molecule type" value="Genomic_DNA"/>
</dbReference>